<feature type="domain" description="Ima1 N-terminal" evidence="8">
    <location>
        <begin position="15"/>
        <end position="152"/>
    </location>
</feature>
<comment type="subcellular location">
    <subcellularLocation>
        <location evidence="1">Nucleus inner membrane</location>
        <topology evidence="1">Multi-pass membrane protein</topology>
    </subcellularLocation>
</comment>
<sequence>MLQSLQSALRGEDKIKCFFCGASAPRRVHHSNTPHAHAISFTCASCHQHNAYGEDGEVQDVYAPVTAATQHQLRYRGRGRGVTADAHTHAHTSGERESDSPLCRTCTTNQTLVHTLLTNNQDECDGDAQLQRYRHALETRYPPLCSPCKAMVDEIIQQRDYKAKSAALGGLLARSRGSGSSGRNSNNNSNNNNKNNNNSTSNNNSLKHSRSHSPVGRYSYLVWCLRGAAWVLNNALYWRLHWCAYKHWYVCGYGHAQDTLPLSLPLTHPLAIPLTLLFACWDPSWGRAQKRRRRNGWVVVRGRAMWIRVQLLVWLERACLVLALALGLQVRNESGVSQVSLRPTKHLTLPFAPLALLLFEVVVQAFALSRISVVGMRQLNLSSTVGRGGSEYAGVAASSTKDTPSTQPTDAAAAADNLHHALTLGNLGTADMDTLKSQKLPVFGEASLRPRDERGEGETEGKQDKTMDNDEMEWIPEIESTRESRQHPRYNHALKPQRFFAPQDKQRTGLEGPLSSVSLGGMSDVNRGADREKNGMKMGVVVGVLLGIILVLLAAVFAYSK</sequence>
<feature type="region of interest" description="Disordered" evidence="6">
    <location>
        <begin position="441"/>
        <end position="468"/>
    </location>
</feature>
<evidence type="ECO:0000313" key="10">
    <source>
        <dbReference type="Proteomes" id="UP000310689"/>
    </source>
</evidence>
<keyword evidence="2 7" id="KW-0812">Transmembrane</keyword>
<protein>
    <recommendedName>
        <fullName evidence="8">Ima1 N-terminal domain-containing protein</fullName>
    </recommendedName>
</protein>
<feature type="region of interest" description="Disordered" evidence="6">
    <location>
        <begin position="504"/>
        <end position="523"/>
    </location>
</feature>
<feature type="compositionally biased region" description="Low complexity" evidence="6">
    <location>
        <begin position="174"/>
        <end position="206"/>
    </location>
</feature>
<keyword evidence="5" id="KW-0539">Nucleus</keyword>
<keyword evidence="3 7" id="KW-1133">Transmembrane helix</keyword>
<proteinExistence type="predicted"/>
<dbReference type="PANTHER" id="PTHR28538:SF1">
    <property type="entry name" value="INTEGRAL INNER NUCLEAR MEMBRANE PROTEIN IMA1"/>
    <property type="match status" value="1"/>
</dbReference>
<evidence type="ECO:0000256" key="6">
    <source>
        <dbReference type="SAM" id="MobiDB-lite"/>
    </source>
</evidence>
<dbReference type="GO" id="GO:0034506">
    <property type="term" value="C:chromosome, centromeric core domain"/>
    <property type="evidence" value="ECO:0007669"/>
    <property type="project" value="TreeGrafter"/>
</dbReference>
<gene>
    <name evidence="9" type="ORF">E3P86_03052</name>
</gene>
<accession>A0A4T0ITF2</accession>
<feature type="compositionally biased region" description="Basic and acidic residues" evidence="6">
    <location>
        <begin position="86"/>
        <end position="99"/>
    </location>
</feature>
<feature type="region of interest" description="Disordered" evidence="6">
    <location>
        <begin position="73"/>
        <end position="101"/>
    </location>
</feature>
<dbReference type="GO" id="GO:0034992">
    <property type="term" value="C:microtubule organizing center attachment site"/>
    <property type="evidence" value="ECO:0007669"/>
    <property type="project" value="TreeGrafter"/>
</dbReference>
<comment type="caution">
    <text evidence="9">The sequence shown here is derived from an EMBL/GenBank/DDBJ whole genome shotgun (WGS) entry which is preliminary data.</text>
</comment>
<evidence type="ECO:0000313" key="9">
    <source>
        <dbReference type="EMBL" id="TIB32983.1"/>
    </source>
</evidence>
<organism evidence="9 10">
    <name type="scientific">Wallemia ichthyophaga</name>
    <dbReference type="NCBI Taxonomy" id="245174"/>
    <lineage>
        <taxon>Eukaryota</taxon>
        <taxon>Fungi</taxon>
        <taxon>Dikarya</taxon>
        <taxon>Basidiomycota</taxon>
        <taxon>Wallemiomycotina</taxon>
        <taxon>Wallemiomycetes</taxon>
        <taxon>Wallemiales</taxon>
        <taxon>Wallemiaceae</taxon>
        <taxon>Wallemia</taxon>
    </lineage>
</organism>
<feature type="region of interest" description="Disordered" evidence="6">
    <location>
        <begin position="174"/>
        <end position="212"/>
    </location>
</feature>
<evidence type="ECO:0000256" key="4">
    <source>
        <dbReference type="ARBA" id="ARBA00023136"/>
    </source>
</evidence>
<dbReference type="Pfam" id="PF09779">
    <property type="entry name" value="Ima1_N"/>
    <property type="match status" value="1"/>
</dbReference>
<evidence type="ECO:0000256" key="2">
    <source>
        <dbReference type="ARBA" id="ARBA00022692"/>
    </source>
</evidence>
<dbReference type="EMBL" id="SPOI01000192">
    <property type="protein sequence ID" value="TIB32983.1"/>
    <property type="molecule type" value="Genomic_DNA"/>
</dbReference>
<dbReference type="InterPro" id="IPR018617">
    <property type="entry name" value="Ima1_N"/>
</dbReference>
<evidence type="ECO:0000256" key="1">
    <source>
        <dbReference type="ARBA" id="ARBA00004473"/>
    </source>
</evidence>
<dbReference type="PANTHER" id="PTHR28538">
    <property type="entry name" value="INTEGRAL INNER NUCLEAR MEMBRANE PROTEIN IMA1"/>
    <property type="match status" value="1"/>
</dbReference>
<dbReference type="GO" id="GO:0044732">
    <property type="term" value="C:mitotic spindle pole body"/>
    <property type="evidence" value="ECO:0007669"/>
    <property type="project" value="TreeGrafter"/>
</dbReference>
<dbReference type="Proteomes" id="UP000310689">
    <property type="component" value="Unassembled WGS sequence"/>
</dbReference>
<dbReference type="GO" id="GO:0071765">
    <property type="term" value="P:nuclear inner membrane organization"/>
    <property type="evidence" value="ECO:0007669"/>
    <property type="project" value="InterPro"/>
</dbReference>
<feature type="transmembrane region" description="Helical" evidence="7">
    <location>
        <begin position="540"/>
        <end position="559"/>
    </location>
</feature>
<evidence type="ECO:0000259" key="8">
    <source>
        <dbReference type="Pfam" id="PF09779"/>
    </source>
</evidence>
<reference evidence="9 10" key="1">
    <citation type="submission" date="2019-03" db="EMBL/GenBank/DDBJ databases">
        <title>Sequencing 23 genomes of Wallemia ichthyophaga.</title>
        <authorList>
            <person name="Gostincar C."/>
        </authorList>
    </citation>
    <scope>NUCLEOTIDE SEQUENCE [LARGE SCALE GENOMIC DNA]</scope>
    <source>
        <strain evidence="9 10">EXF-6200</strain>
    </source>
</reference>
<dbReference type="GO" id="GO:0005637">
    <property type="term" value="C:nuclear inner membrane"/>
    <property type="evidence" value="ECO:0007669"/>
    <property type="project" value="UniProtKB-SubCell"/>
</dbReference>
<evidence type="ECO:0000256" key="5">
    <source>
        <dbReference type="ARBA" id="ARBA00023242"/>
    </source>
</evidence>
<keyword evidence="4 7" id="KW-0472">Membrane</keyword>
<dbReference type="AlphaFoldDB" id="A0A4T0ITF2"/>
<dbReference type="InterPro" id="IPR042321">
    <property type="entry name" value="Ima1"/>
</dbReference>
<name>A0A4T0ITF2_WALIC</name>
<evidence type="ECO:0000256" key="7">
    <source>
        <dbReference type="SAM" id="Phobius"/>
    </source>
</evidence>
<evidence type="ECO:0000256" key="3">
    <source>
        <dbReference type="ARBA" id="ARBA00022989"/>
    </source>
</evidence>
<feature type="compositionally biased region" description="Basic and acidic residues" evidence="6">
    <location>
        <begin position="448"/>
        <end position="468"/>
    </location>
</feature>